<dbReference type="PANTHER" id="PTHR12429:SF14">
    <property type="entry name" value="NEURALIZED-LIKE PROTEIN 4"/>
    <property type="match status" value="1"/>
</dbReference>
<keyword evidence="3" id="KW-1185">Reference proteome</keyword>
<protein>
    <recommendedName>
        <fullName evidence="1">NHR domain-containing protein</fullName>
    </recommendedName>
</protein>
<feature type="domain" description="NHR" evidence="1">
    <location>
        <begin position="1"/>
        <end position="134"/>
    </location>
</feature>
<accession>A0AAD9MND2</accession>
<evidence type="ECO:0000259" key="1">
    <source>
        <dbReference type="PROSITE" id="PS51065"/>
    </source>
</evidence>
<dbReference type="EMBL" id="JAODUO010006211">
    <property type="protein sequence ID" value="KAK2139735.1"/>
    <property type="molecule type" value="Genomic_DNA"/>
</dbReference>
<dbReference type="AlphaFoldDB" id="A0AAD9MND2"/>
<dbReference type="InterPro" id="IPR006573">
    <property type="entry name" value="NHR_dom"/>
</dbReference>
<dbReference type="Proteomes" id="UP001209878">
    <property type="component" value="Unassembled WGS sequence"/>
</dbReference>
<organism evidence="2 3">
    <name type="scientific">Ridgeia piscesae</name>
    <name type="common">Tubeworm</name>
    <dbReference type="NCBI Taxonomy" id="27915"/>
    <lineage>
        <taxon>Eukaryota</taxon>
        <taxon>Metazoa</taxon>
        <taxon>Spiralia</taxon>
        <taxon>Lophotrochozoa</taxon>
        <taxon>Annelida</taxon>
        <taxon>Polychaeta</taxon>
        <taxon>Sedentaria</taxon>
        <taxon>Canalipalpata</taxon>
        <taxon>Sabellida</taxon>
        <taxon>Siboglinidae</taxon>
        <taxon>Ridgeia</taxon>
    </lineage>
</organism>
<dbReference type="CDD" id="cd12887">
    <property type="entry name" value="SPRY_NHR_like"/>
    <property type="match status" value="1"/>
</dbReference>
<evidence type="ECO:0000313" key="3">
    <source>
        <dbReference type="Proteomes" id="UP001209878"/>
    </source>
</evidence>
<name>A0AAD9MND2_RIDPI</name>
<dbReference type="Gene3D" id="2.60.120.920">
    <property type="match status" value="1"/>
</dbReference>
<dbReference type="Pfam" id="PF07177">
    <property type="entry name" value="Neuralized"/>
    <property type="match status" value="1"/>
</dbReference>
<gene>
    <name evidence="2" type="ORF">NP493_6212g00002</name>
</gene>
<dbReference type="PANTHER" id="PTHR12429">
    <property type="entry name" value="NEURALIZED"/>
    <property type="match status" value="1"/>
</dbReference>
<dbReference type="Gene3D" id="1.25.10.10">
    <property type="entry name" value="Leucine-rich Repeat Variant"/>
    <property type="match status" value="1"/>
</dbReference>
<dbReference type="GO" id="GO:0061630">
    <property type="term" value="F:ubiquitin protein ligase activity"/>
    <property type="evidence" value="ECO:0007669"/>
    <property type="project" value="TreeGrafter"/>
</dbReference>
<dbReference type="PROSITE" id="PS51065">
    <property type="entry name" value="NHR"/>
    <property type="match status" value="1"/>
</dbReference>
<dbReference type="InterPro" id="IPR037962">
    <property type="entry name" value="Neuralized"/>
</dbReference>
<dbReference type="InterPro" id="IPR043136">
    <property type="entry name" value="B30.2/SPRY_sf"/>
</dbReference>
<comment type="caution">
    <text evidence="2">The sequence shown here is derived from an EMBL/GenBank/DDBJ whole genome shotgun (WGS) entry which is preliminary data.</text>
</comment>
<reference evidence="2" key="1">
    <citation type="journal article" date="2023" name="Mol. Biol. Evol.">
        <title>Third-Generation Sequencing Reveals the Adaptive Role of the Epigenome in Three Deep-Sea Polychaetes.</title>
        <authorList>
            <person name="Perez M."/>
            <person name="Aroh O."/>
            <person name="Sun Y."/>
            <person name="Lan Y."/>
            <person name="Juniper S.K."/>
            <person name="Young C.R."/>
            <person name="Angers B."/>
            <person name="Qian P.Y."/>
        </authorList>
    </citation>
    <scope>NUCLEOTIDE SEQUENCE</scope>
    <source>
        <strain evidence="2">R07B-5</strain>
    </source>
</reference>
<evidence type="ECO:0000313" key="2">
    <source>
        <dbReference type="EMBL" id="KAK2139735.1"/>
    </source>
</evidence>
<sequence>MSNRPLKDNEYFEVRLDKVQTLPTTYVMDIGVTTNAPEKLNFPQTMTDCTVGQTWMFCGAQVVLNQVGIERFTNINLNDLKEGSTVGLMRTAEGQLHIFLDGRLKARCKLNVPSNVYAVVDLFGKGCQATITAKTTVEVITEKVQATIALMKQKEPNKVSKVRAALKKDILEVYGGLLNETHKQMLVDRFNDLGGGKVIVEYVAFLKDAGVEHDDVLQCLFECYNVLLNMTNLSVNFASSLGGTDLFVMLVREADKFVSRYESSKNNTKRVVYALSILHNCSKAAANVAALRQAGAKDMLVKYCDPVEHDSSIAYVGLLTLANCTVDFEVDALEVHDNMLATMVRFTGLAVANAGDRFAEINFQSADLSFSFHPTEHVDIIGKLAKNAACRMSLVKKNVTKHLVQLMEIGDQTEQELACNAVWELLSEQTISEVVATPQLTDVVQKLKDTAVSEVATSANRVHVKIRQVLSRSRVGDMTQQVLPEASAAPPDCQYKQACTRYLDQLGLEDSVWDKAGHACYCSDCHAAKEDDNYYTRGDPPKEYGIPLGWHRFGIQILERQKPHFKTWHRAFHGTKADKVAKILDTGELVPGR</sequence>
<dbReference type="SUPFAM" id="SSF48371">
    <property type="entry name" value="ARM repeat"/>
    <property type="match status" value="1"/>
</dbReference>
<dbReference type="InterPro" id="IPR011989">
    <property type="entry name" value="ARM-like"/>
</dbReference>
<dbReference type="InterPro" id="IPR016024">
    <property type="entry name" value="ARM-type_fold"/>
</dbReference>
<proteinExistence type="predicted"/>